<evidence type="ECO:0000259" key="7">
    <source>
        <dbReference type="SMART" id="SM00864"/>
    </source>
</evidence>
<feature type="binding site" evidence="4">
    <location>
        <position position="188"/>
    </location>
    <ligand>
        <name>GTP</name>
        <dbReference type="ChEBI" id="CHEBI:37565"/>
    </ligand>
</feature>
<keyword evidence="4 6" id="KW-0131">Cell cycle</keyword>
<feature type="binding site" evidence="4">
    <location>
        <position position="140"/>
    </location>
    <ligand>
        <name>GTP</name>
        <dbReference type="ChEBI" id="CHEBI:37565"/>
    </ligand>
</feature>
<dbReference type="HAMAP" id="MF_00909">
    <property type="entry name" value="FtsZ"/>
    <property type="match status" value="1"/>
</dbReference>
<dbReference type="Proteomes" id="UP000177230">
    <property type="component" value="Unassembled WGS sequence"/>
</dbReference>
<keyword evidence="4" id="KW-0963">Cytoplasm</keyword>
<dbReference type="Gene3D" id="3.40.50.1440">
    <property type="entry name" value="Tubulin/FtsZ, GTPase domain"/>
    <property type="match status" value="1"/>
</dbReference>
<dbReference type="EMBL" id="MFFM01000028">
    <property type="protein sequence ID" value="OGF12956.1"/>
    <property type="molecule type" value="Genomic_DNA"/>
</dbReference>
<evidence type="ECO:0000256" key="6">
    <source>
        <dbReference type="RuleBase" id="RU000631"/>
    </source>
</evidence>
<dbReference type="GO" id="GO:0000917">
    <property type="term" value="P:division septum assembly"/>
    <property type="evidence" value="ECO:0007669"/>
    <property type="project" value="UniProtKB-KW"/>
</dbReference>
<dbReference type="NCBIfam" id="TIGR00065">
    <property type="entry name" value="ftsZ"/>
    <property type="match status" value="1"/>
</dbReference>
<dbReference type="PANTHER" id="PTHR30314:SF3">
    <property type="entry name" value="MITOCHONDRIAL DIVISION PROTEIN FSZA"/>
    <property type="match status" value="1"/>
</dbReference>
<evidence type="ECO:0000256" key="5">
    <source>
        <dbReference type="NCBIfam" id="TIGR00065"/>
    </source>
</evidence>
<keyword evidence="2 4" id="KW-0547">Nucleotide-binding</keyword>
<dbReference type="CDD" id="cd02201">
    <property type="entry name" value="FtsZ_type1"/>
    <property type="match status" value="1"/>
</dbReference>
<protein>
    <recommendedName>
        <fullName evidence="4 5">Cell division protein FtsZ</fullName>
    </recommendedName>
</protein>
<feature type="binding site" evidence="4">
    <location>
        <begin position="22"/>
        <end position="26"/>
    </location>
    <ligand>
        <name>GTP</name>
        <dbReference type="ChEBI" id="CHEBI:37565"/>
    </ligand>
</feature>
<gene>
    <name evidence="4" type="primary">ftsZ</name>
    <name evidence="9" type="ORF">A2024_11825</name>
</gene>
<dbReference type="InterPro" id="IPR036525">
    <property type="entry name" value="Tubulin/FtsZ_GTPase_sf"/>
</dbReference>
<name>A0A1F5RES6_9BACT</name>
<dbReference type="GO" id="GO:0051258">
    <property type="term" value="P:protein polymerization"/>
    <property type="evidence" value="ECO:0007669"/>
    <property type="project" value="UniProtKB-UniRule"/>
</dbReference>
<sequence length="387" mass="41484">MLEFEEDVISERCNIKVVGVGGGGGNAVNRMVEAGLNGVEFIAVNTDLQVLRKSLANQKLQIGHKLTRGLGSGGNPEIGRRAFEEDKARVAEMISGSDMLFITAGMGGGTGTGAAPMVADLAREMNILTVAVVTKPFEWEGRKRILQSEEGIRDLKERVDTLIVIPNQRVLSVVGKQTKLTESFRIIDDVLLKATRGISDLITVPGLVNVDFADVRSVMLERGDALMGVGIGIGENRSITAAEEAIANTLLEGISIKGAKAILLNISASDELTLTEVNEVASVIRSAAGEEANLIFGTVIDPEAGDNMSVTVIATGLGGGAPKVEKDIPDNNRIDFPQSFRKENLAQGTFQRKDQRSNIQTIVTKGQVSAVKQDDLEIPTYMRRLMD</sequence>
<feature type="domain" description="Tubulin/FtsZ 2-layer sandwich" evidence="8">
    <location>
        <begin position="208"/>
        <end position="326"/>
    </location>
</feature>
<dbReference type="Pfam" id="PF00091">
    <property type="entry name" value="Tubulin"/>
    <property type="match status" value="1"/>
</dbReference>
<dbReference type="SMART" id="SM00864">
    <property type="entry name" value="Tubulin"/>
    <property type="match status" value="1"/>
</dbReference>
<organism evidence="9 10">
    <name type="scientific">Candidatus Edwardsbacteria bacterium GWF2_54_11</name>
    <dbReference type="NCBI Taxonomy" id="1817851"/>
    <lineage>
        <taxon>Bacteria</taxon>
        <taxon>Candidatus Edwardsiibacteriota</taxon>
    </lineage>
</organism>
<dbReference type="PRINTS" id="PR00423">
    <property type="entry name" value="CELLDVISFTSZ"/>
</dbReference>
<dbReference type="SUPFAM" id="SSF55307">
    <property type="entry name" value="Tubulin C-terminal domain-like"/>
    <property type="match status" value="1"/>
</dbReference>
<feature type="domain" description="Tubulin/FtsZ GTPase" evidence="7">
    <location>
        <begin position="14"/>
        <end position="206"/>
    </location>
</feature>
<dbReference type="InterPro" id="IPR037103">
    <property type="entry name" value="Tubulin/FtsZ-like_C"/>
</dbReference>
<feature type="binding site" evidence="4">
    <location>
        <position position="144"/>
    </location>
    <ligand>
        <name>GTP</name>
        <dbReference type="ChEBI" id="CHEBI:37565"/>
    </ligand>
</feature>
<comment type="function">
    <text evidence="4 6">Essential cell division protein that forms a contractile ring structure (Z ring) at the future cell division site. The regulation of the ring assembly controls the timing and the location of cell division. One of the functions of the FtsZ ring is to recruit other cell division proteins to the septum to produce a new cell wall between the dividing cells. Binds GTP and shows GTPase activity.</text>
</comment>
<accession>A0A1F5RES6</accession>
<dbReference type="GO" id="GO:0005737">
    <property type="term" value="C:cytoplasm"/>
    <property type="evidence" value="ECO:0007669"/>
    <property type="project" value="UniProtKB-SubCell"/>
</dbReference>
<keyword evidence="4 6" id="KW-0132">Cell division</keyword>
<comment type="similarity">
    <text evidence="1 4 6">Belongs to the FtsZ family.</text>
</comment>
<dbReference type="PROSITE" id="PS01134">
    <property type="entry name" value="FTSZ_1"/>
    <property type="match status" value="1"/>
</dbReference>
<dbReference type="InterPro" id="IPR018316">
    <property type="entry name" value="Tubulin/FtsZ_2-layer-sand-dom"/>
</dbReference>
<dbReference type="InterPro" id="IPR045061">
    <property type="entry name" value="FtsZ/CetZ"/>
</dbReference>
<dbReference type="SMART" id="SM00865">
    <property type="entry name" value="Tubulin_C"/>
    <property type="match status" value="1"/>
</dbReference>
<comment type="subunit">
    <text evidence="4">Homodimer. Polymerizes to form a dynamic ring structure in a strictly GTP-dependent manner. Interacts directly with several other division proteins.</text>
</comment>
<evidence type="ECO:0000259" key="8">
    <source>
        <dbReference type="SMART" id="SM00865"/>
    </source>
</evidence>
<dbReference type="Pfam" id="PF12327">
    <property type="entry name" value="FtsZ_C"/>
    <property type="match status" value="1"/>
</dbReference>
<comment type="subcellular location">
    <subcellularLocation>
        <location evidence="4">Cytoplasm</location>
    </subcellularLocation>
    <text evidence="4">Assembles at midcell at the inner surface of the cytoplasmic membrane.</text>
</comment>
<dbReference type="InterPro" id="IPR003008">
    <property type="entry name" value="Tubulin_FtsZ_GTPase"/>
</dbReference>
<reference evidence="9 10" key="1">
    <citation type="journal article" date="2016" name="Nat. Commun.">
        <title>Thousands of microbial genomes shed light on interconnected biogeochemical processes in an aquifer system.</title>
        <authorList>
            <person name="Anantharaman K."/>
            <person name="Brown C.T."/>
            <person name="Hug L.A."/>
            <person name="Sharon I."/>
            <person name="Castelle C.J."/>
            <person name="Probst A.J."/>
            <person name="Thomas B.C."/>
            <person name="Singh A."/>
            <person name="Wilkins M.J."/>
            <person name="Karaoz U."/>
            <person name="Brodie E.L."/>
            <person name="Williams K.H."/>
            <person name="Hubbard S.S."/>
            <person name="Banfield J.F."/>
        </authorList>
    </citation>
    <scope>NUCLEOTIDE SEQUENCE [LARGE SCALE GENOMIC DNA]</scope>
</reference>
<comment type="caution">
    <text evidence="9">The sequence shown here is derived from an EMBL/GenBank/DDBJ whole genome shotgun (WGS) entry which is preliminary data.</text>
</comment>
<dbReference type="GO" id="GO:0005525">
    <property type="term" value="F:GTP binding"/>
    <property type="evidence" value="ECO:0007669"/>
    <property type="project" value="UniProtKB-UniRule"/>
</dbReference>
<dbReference type="InterPro" id="IPR000158">
    <property type="entry name" value="Cell_div_FtsZ"/>
</dbReference>
<dbReference type="SUPFAM" id="SSF52490">
    <property type="entry name" value="Tubulin nucleotide-binding domain-like"/>
    <property type="match status" value="1"/>
</dbReference>
<dbReference type="InterPro" id="IPR024757">
    <property type="entry name" value="FtsZ_C"/>
</dbReference>
<keyword evidence="3 4" id="KW-0342">GTP-binding</keyword>
<evidence type="ECO:0000313" key="9">
    <source>
        <dbReference type="EMBL" id="OGF12956.1"/>
    </source>
</evidence>
<dbReference type="InterPro" id="IPR008280">
    <property type="entry name" value="Tub_FtsZ_C"/>
</dbReference>
<keyword evidence="4 6" id="KW-0717">Septation</keyword>
<evidence type="ECO:0000256" key="4">
    <source>
        <dbReference type="HAMAP-Rule" id="MF_00909"/>
    </source>
</evidence>
<evidence type="ECO:0000256" key="2">
    <source>
        <dbReference type="ARBA" id="ARBA00022741"/>
    </source>
</evidence>
<dbReference type="GO" id="GO:0043093">
    <property type="term" value="P:FtsZ-dependent cytokinesis"/>
    <property type="evidence" value="ECO:0007669"/>
    <property type="project" value="UniProtKB-UniRule"/>
</dbReference>
<evidence type="ECO:0000256" key="3">
    <source>
        <dbReference type="ARBA" id="ARBA00023134"/>
    </source>
</evidence>
<dbReference type="GO" id="GO:0032153">
    <property type="term" value="C:cell division site"/>
    <property type="evidence" value="ECO:0007669"/>
    <property type="project" value="UniProtKB-UniRule"/>
</dbReference>
<proteinExistence type="inferred from homology"/>
<dbReference type="AlphaFoldDB" id="A0A1F5RES6"/>
<dbReference type="FunFam" id="3.40.50.1440:FF:000001">
    <property type="entry name" value="Cell division protein FtsZ"/>
    <property type="match status" value="1"/>
</dbReference>
<dbReference type="PROSITE" id="PS01135">
    <property type="entry name" value="FTSZ_2"/>
    <property type="match status" value="1"/>
</dbReference>
<dbReference type="InterPro" id="IPR020805">
    <property type="entry name" value="Cell_div_FtsZ_CS"/>
</dbReference>
<dbReference type="GO" id="GO:0003924">
    <property type="term" value="F:GTPase activity"/>
    <property type="evidence" value="ECO:0007669"/>
    <property type="project" value="UniProtKB-UniRule"/>
</dbReference>
<feature type="binding site" evidence="4">
    <location>
        <begin position="109"/>
        <end position="111"/>
    </location>
    <ligand>
        <name>GTP</name>
        <dbReference type="ChEBI" id="CHEBI:37565"/>
    </ligand>
</feature>
<evidence type="ECO:0000256" key="1">
    <source>
        <dbReference type="ARBA" id="ARBA00009690"/>
    </source>
</evidence>
<dbReference type="Gene3D" id="3.30.1330.20">
    <property type="entry name" value="Tubulin/FtsZ, C-terminal domain"/>
    <property type="match status" value="1"/>
</dbReference>
<dbReference type="PANTHER" id="PTHR30314">
    <property type="entry name" value="CELL DIVISION PROTEIN FTSZ-RELATED"/>
    <property type="match status" value="1"/>
</dbReference>
<evidence type="ECO:0000313" key="10">
    <source>
        <dbReference type="Proteomes" id="UP000177230"/>
    </source>
</evidence>